<comment type="similarity">
    <text evidence="7">Belongs to the ATPase delta chain family.</text>
</comment>
<keyword evidence="4 7" id="KW-0406">Ion transport</keyword>
<evidence type="ECO:0000256" key="7">
    <source>
        <dbReference type="HAMAP-Rule" id="MF_01416"/>
    </source>
</evidence>
<evidence type="ECO:0000256" key="3">
    <source>
        <dbReference type="ARBA" id="ARBA00022781"/>
    </source>
</evidence>
<evidence type="ECO:0000256" key="6">
    <source>
        <dbReference type="ARBA" id="ARBA00023310"/>
    </source>
</evidence>
<keyword evidence="7" id="KW-0139">CF(1)</keyword>
<dbReference type="NCBIfam" id="NF009964">
    <property type="entry name" value="PRK13429.1-3"/>
    <property type="match status" value="1"/>
</dbReference>
<evidence type="ECO:0000256" key="2">
    <source>
        <dbReference type="ARBA" id="ARBA00022448"/>
    </source>
</evidence>
<organism evidence="8 9">
    <name type="scientific">Alloprevotella rava</name>
    <dbReference type="NCBI Taxonomy" id="671218"/>
    <lineage>
        <taxon>Bacteria</taxon>
        <taxon>Pseudomonadati</taxon>
        <taxon>Bacteroidota</taxon>
        <taxon>Bacteroidia</taxon>
        <taxon>Bacteroidales</taxon>
        <taxon>Prevotellaceae</taxon>
        <taxon>Alloprevotella</taxon>
    </lineage>
</organism>
<evidence type="ECO:0000313" key="8">
    <source>
        <dbReference type="EMBL" id="MBB3703680.1"/>
    </source>
</evidence>
<dbReference type="NCBIfam" id="TIGR01145">
    <property type="entry name" value="ATP_synt_delta"/>
    <property type="match status" value="1"/>
</dbReference>
<protein>
    <recommendedName>
        <fullName evidence="7">ATP synthase subunit delta</fullName>
    </recommendedName>
    <alternativeName>
        <fullName evidence="7">ATP synthase F(1) sector subunit delta</fullName>
    </alternativeName>
    <alternativeName>
        <fullName evidence="7">F-type ATPase subunit delta</fullName>
        <shortName evidence="7">F-ATPase subunit delta</shortName>
    </alternativeName>
</protein>
<dbReference type="Gene3D" id="1.10.520.20">
    <property type="entry name" value="N-terminal domain of the delta subunit of the F1F0-ATP synthase"/>
    <property type="match status" value="1"/>
</dbReference>
<dbReference type="GO" id="GO:0005886">
    <property type="term" value="C:plasma membrane"/>
    <property type="evidence" value="ECO:0007669"/>
    <property type="project" value="UniProtKB-SubCell"/>
</dbReference>
<dbReference type="RefSeq" id="WP_183698143.1">
    <property type="nucleotide sequence ID" value="NZ_JACICA010000021.1"/>
</dbReference>
<dbReference type="PANTHER" id="PTHR11910">
    <property type="entry name" value="ATP SYNTHASE DELTA CHAIN"/>
    <property type="match status" value="1"/>
</dbReference>
<accession>A0A7W5UKM1</accession>
<dbReference type="SUPFAM" id="SSF47928">
    <property type="entry name" value="N-terminal domain of the delta subunit of the F1F0-ATP synthase"/>
    <property type="match status" value="1"/>
</dbReference>
<dbReference type="Pfam" id="PF00213">
    <property type="entry name" value="OSCP"/>
    <property type="match status" value="1"/>
</dbReference>
<comment type="function">
    <text evidence="7">This protein is part of the stalk that links CF(0) to CF(1). It either transmits conformational changes from CF(0) to CF(1) or is implicated in proton conduction.</text>
</comment>
<keyword evidence="6 7" id="KW-0066">ATP synthesis</keyword>
<keyword evidence="7" id="KW-1003">Cell membrane</keyword>
<reference evidence="8 9" key="1">
    <citation type="submission" date="2020-08" db="EMBL/GenBank/DDBJ databases">
        <title>Genomic Encyclopedia of Type Strains, Phase IV (KMG-IV): sequencing the most valuable type-strain genomes for metagenomic binning, comparative biology and taxonomic classification.</title>
        <authorList>
            <person name="Goeker M."/>
        </authorList>
    </citation>
    <scope>NUCLEOTIDE SEQUENCE [LARGE SCALE GENOMIC DNA]</scope>
    <source>
        <strain evidence="8 9">DSM 22548</strain>
    </source>
</reference>
<name>A0A7W5UKM1_9BACT</name>
<dbReference type="InterPro" id="IPR026015">
    <property type="entry name" value="ATP_synth_OSCP/delta_N_sf"/>
</dbReference>
<evidence type="ECO:0000256" key="5">
    <source>
        <dbReference type="ARBA" id="ARBA00023136"/>
    </source>
</evidence>
<keyword evidence="2 7" id="KW-0813">Transport</keyword>
<dbReference type="HAMAP" id="MF_01416">
    <property type="entry name" value="ATP_synth_delta_bact"/>
    <property type="match status" value="1"/>
</dbReference>
<dbReference type="PRINTS" id="PR00125">
    <property type="entry name" value="ATPASEDELTA"/>
</dbReference>
<dbReference type="AlphaFoldDB" id="A0A7W5UKM1"/>
<evidence type="ECO:0000256" key="4">
    <source>
        <dbReference type="ARBA" id="ARBA00023065"/>
    </source>
</evidence>
<dbReference type="GO" id="GO:0045259">
    <property type="term" value="C:proton-transporting ATP synthase complex"/>
    <property type="evidence" value="ECO:0007669"/>
    <property type="project" value="UniProtKB-KW"/>
</dbReference>
<evidence type="ECO:0000313" key="9">
    <source>
        <dbReference type="Proteomes" id="UP000541425"/>
    </source>
</evidence>
<dbReference type="GO" id="GO:0046933">
    <property type="term" value="F:proton-transporting ATP synthase activity, rotational mechanism"/>
    <property type="evidence" value="ECO:0007669"/>
    <property type="project" value="UniProtKB-UniRule"/>
</dbReference>
<dbReference type="InterPro" id="IPR000711">
    <property type="entry name" value="ATPase_OSCP/dsu"/>
</dbReference>
<dbReference type="Proteomes" id="UP000541425">
    <property type="component" value="Unassembled WGS sequence"/>
</dbReference>
<dbReference type="EMBL" id="JACICA010000021">
    <property type="protein sequence ID" value="MBB3703680.1"/>
    <property type="molecule type" value="Genomic_DNA"/>
</dbReference>
<proteinExistence type="inferred from homology"/>
<gene>
    <name evidence="7" type="primary">atpH</name>
    <name evidence="8" type="ORF">FHS60_002177</name>
</gene>
<keyword evidence="3 7" id="KW-0375">Hydrogen ion transport</keyword>
<comment type="subcellular location">
    <subcellularLocation>
        <location evidence="7">Cell membrane</location>
        <topology evidence="7">Peripheral membrane protein</topology>
    </subcellularLocation>
    <subcellularLocation>
        <location evidence="1">Membrane</location>
    </subcellularLocation>
</comment>
<comment type="function">
    <text evidence="7">F(1)F(0) ATP synthase produces ATP from ADP in the presence of a proton or sodium gradient. F-type ATPases consist of two structural domains, F(1) containing the extramembraneous catalytic core and F(0) containing the membrane proton channel, linked together by a central stalk and a peripheral stalk. During catalysis, ATP synthesis in the catalytic domain of F(1) is coupled via a rotary mechanism of the central stalk subunits to proton translocation.</text>
</comment>
<sequence length="179" mass="19968">MDIGIISTRYAKTLLRFATDNKEEDHVYKEMTTLAAIFQKVPELLQTLTNPVVDDANKSAILVCAACGSTEASNSTSRFVDLVVRNHRASMMHFIALAFCSLYSKSKGIIRGSLTVPVSVSESTSQKLRQMVEARTKSNVEFIVNVDPKIEGGFILQYDTYRLDASLRTQLLQLRRSLS</sequence>
<evidence type="ECO:0000256" key="1">
    <source>
        <dbReference type="ARBA" id="ARBA00004370"/>
    </source>
</evidence>
<keyword evidence="5 7" id="KW-0472">Membrane</keyword>
<comment type="caution">
    <text evidence="8">The sequence shown here is derived from an EMBL/GenBank/DDBJ whole genome shotgun (WGS) entry which is preliminary data.</text>
</comment>